<proteinExistence type="predicted"/>
<geneLocation type="plasmid" evidence="1 2">
    <name>unnamed2</name>
</geneLocation>
<evidence type="ECO:0000313" key="1">
    <source>
        <dbReference type="EMBL" id="QDA36314.1"/>
    </source>
</evidence>
<gene>
    <name evidence="1" type="ORF">E4191_19605</name>
</gene>
<evidence type="ECO:0000313" key="2">
    <source>
        <dbReference type="Proteomes" id="UP000296374"/>
    </source>
</evidence>
<dbReference type="RefSeq" id="WP_139616075.1">
    <property type="nucleotide sequence ID" value="NZ_CP040762.1"/>
</dbReference>
<name>A0A4Y5SUB2_9RHOB</name>
<dbReference type="AlphaFoldDB" id="A0A4Y5SUB2"/>
<organism evidence="1 2">
    <name type="scientific">Paracoccus liaowanqingii</name>
    <dbReference type="NCBI Taxonomy" id="2560053"/>
    <lineage>
        <taxon>Bacteria</taxon>
        <taxon>Pseudomonadati</taxon>
        <taxon>Pseudomonadota</taxon>
        <taxon>Alphaproteobacteria</taxon>
        <taxon>Rhodobacterales</taxon>
        <taxon>Paracoccaceae</taxon>
        <taxon>Paracoccus</taxon>
    </lineage>
</organism>
<dbReference type="Proteomes" id="UP000296374">
    <property type="component" value="Plasmid unnamed2"/>
</dbReference>
<accession>A0A4Y5SUB2</accession>
<dbReference type="KEGG" id="plia:E4191_19605"/>
<reference evidence="2" key="1">
    <citation type="submission" date="2019-05" db="EMBL/GenBank/DDBJ databases">
        <title>Tamlana fucoidanivorans sp. nov., isolated from the surface of algae collected from Fujian province in China.</title>
        <authorList>
            <person name="Li J."/>
        </authorList>
    </citation>
    <scope>NUCLEOTIDE SEQUENCE [LARGE SCALE GENOMIC DNA]</scope>
    <source>
        <strain evidence="2">2251</strain>
        <plasmid evidence="2">unnamed2</plasmid>
    </source>
</reference>
<keyword evidence="1" id="KW-0614">Plasmid</keyword>
<protein>
    <submittedName>
        <fullName evidence="1">Uncharacterized protein</fullName>
    </submittedName>
</protein>
<dbReference type="EMBL" id="CP040762">
    <property type="protein sequence ID" value="QDA36314.1"/>
    <property type="molecule type" value="Genomic_DNA"/>
</dbReference>
<sequence length="100" mass="11577">MIDETSAGRSMRMRVKSAVEQAAYQERRLLDEDARPYTSQEREEAEALHAEIAELVARAGAFNRMVTDRLSKEAEEDNEKAEQLRRFQNFGHIRVEFAAF</sequence>